<dbReference type="Gene3D" id="2.40.10.10">
    <property type="entry name" value="Trypsin-like serine proteases"/>
    <property type="match status" value="3"/>
</dbReference>
<proteinExistence type="predicted"/>
<keyword evidence="2" id="KW-0812">Transmembrane</keyword>
<dbReference type="FunFam" id="2.40.10.10:FF:000096">
    <property type="entry name" value="Glyoxysomal processing protease glyoxysomal"/>
    <property type="match status" value="1"/>
</dbReference>
<feature type="region of interest" description="Disordered" evidence="1">
    <location>
        <begin position="382"/>
        <end position="405"/>
    </location>
</feature>
<dbReference type="GO" id="GO:0004252">
    <property type="term" value="F:serine-type endopeptidase activity"/>
    <property type="evidence" value="ECO:0007669"/>
    <property type="project" value="InterPro"/>
</dbReference>
<dbReference type="GO" id="GO:0005777">
    <property type="term" value="C:peroxisome"/>
    <property type="evidence" value="ECO:0007669"/>
    <property type="project" value="InterPro"/>
</dbReference>
<evidence type="ECO:0000313" key="3">
    <source>
        <dbReference type="EMBL" id="KAJ0983009.1"/>
    </source>
</evidence>
<dbReference type="SUPFAM" id="SSF50494">
    <property type="entry name" value="Trypsin-like serine proteases"/>
    <property type="match status" value="2"/>
</dbReference>
<evidence type="ECO:0000256" key="2">
    <source>
        <dbReference type="SAM" id="Phobius"/>
    </source>
</evidence>
<dbReference type="FunFam" id="2.40.10.10:FF:000074">
    <property type="entry name" value="glyoxysomal processing protease, glyoxysomal-like"/>
    <property type="match status" value="1"/>
</dbReference>
<accession>A0A9D5D1R2</accession>
<keyword evidence="4" id="KW-1185">Reference proteome</keyword>
<comment type="caution">
    <text evidence="3">The sequence shown here is derived from an EMBL/GenBank/DDBJ whole genome shotgun (WGS) entry which is preliminary data.</text>
</comment>
<gene>
    <name evidence="3" type="ORF">J5N97_011264</name>
</gene>
<dbReference type="InterPro" id="IPR009003">
    <property type="entry name" value="Peptidase_S1_PA"/>
</dbReference>
<keyword evidence="2" id="KW-0472">Membrane</keyword>
<sequence>MEANGIPEGKKKMEPADIAQFARNISVMVRVQGPDPKGLKMRRNAFHLHQSGRTTLSVSGFLLPPGSLAETPPIVDHVCEVHKHTGAVVVTCASAVEPFLITEQRNDPRQVRLEMMLFLYFYQAVLKVIMFLDFFSAVLPELIHDARIDVLVEGGEKGGDGGHIAGPRWVSAQLLAVVDVPASSSALRSLIGPQNGSLGNASWEVGWSLAPLIDGFNHEASQRQVGNDIGFTFESRRNHAYEDSSNSTLVVQPATRIAFLGVSSSDVKVMPHIEVSQAQKSGDFLLVVGSPFGILSPFHFFNSVSVGVVANCCSQGSHHCSLLMADIRCLPGMEGGPVFDKHACLAGILSRPLKQKGGSAEIQLVVTWDAITTAWGERFQKEDQRPDKDLMNRGMSSISRSPESSSTSQLLVEKALSSVVLVTVNGGAWASGVLLNDRGLILTNAHLLEPWRFDKTSLLGLNKTMLSTEHERNSFKIEGNPGEGGDLFLPQLENSNVMVDDERTASLLNLSHKSHNIAVRLDNNKCQIWYGARVVYVSRGPFDVALLQLESVPVQLRAITPEFAHPTAGINVHVIGHGLFGPRSVLGPSVSSGVLASVVRLPGPLHNPKSTSAEYKENFVPVMLQTTAAVHPGASGGAVLNSDGHMIGLVTSNAKHGGGTIIPNMNFSISCSALKPIFEFSEKQDMSILQVLDRPNELLTAVWALTPPSSSKPHTSVDNKEGRGSRFARFLSEKQADFNSLKKQEDQVIEKSRDDIFRRSKM</sequence>
<dbReference type="Pfam" id="PF13365">
    <property type="entry name" value="Trypsin_2"/>
    <property type="match status" value="2"/>
</dbReference>
<dbReference type="OrthoDB" id="17845at2759"/>
<dbReference type="PANTHER" id="PTHR21004">
    <property type="entry name" value="SERINE PROTEASE-RELATED"/>
    <property type="match status" value="1"/>
</dbReference>
<dbReference type="EMBL" id="JAGGNH010000002">
    <property type="protein sequence ID" value="KAJ0983009.1"/>
    <property type="molecule type" value="Genomic_DNA"/>
</dbReference>
<dbReference type="InterPro" id="IPR043504">
    <property type="entry name" value="Peptidase_S1_PA_chymotrypsin"/>
</dbReference>
<evidence type="ECO:0000313" key="4">
    <source>
        <dbReference type="Proteomes" id="UP001085076"/>
    </source>
</evidence>
<reference evidence="3" key="2">
    <citation type="journal article" date="2022" name="Hortic Res">
        <title>The genome of Dioscorea zingiberensis sheds light on the biosynthesis, origin and evolution of the medicinally important diosgenin saponins.</title>
        <authorList>
            <person name="Li Y."/>
            <person name="Tan C."/>
            <person name="Li Z."/>
            <person name="Guo J."/>
            <person name="Li S."/>
            <person name="Chen X."/>
            <person name="Wang C."/>
            <person name="Dai X."/>
            <person name="Yang H."/>
            <person name="Song W."/>
            <person name="Hou L."/>
            <person name="Xu J."/>
            <person name="Tong Z."/>
            <person name="Xu A."/>
            <person name="Yuan X."/>
            <person name="Wang W."/>
            <person name="Yang Q."/>
            <person name="Chen L."/>
            <person name="Sun Z."/>
            <person name="Wang K."/>
            <person name="Pan B."/>
            <person name="Chen J."/>
            <person name="Bao Y."/>
            <person name="Liu F."/>
            <person name="Qi X."/>
            <person name="Gang D.R."/>
            <person name="Wen J."/>
            <person name="Li J."/>
        </authorList>
    </citation>
    <scope>NUCLEOTIDE SEQUENCE</scope>
    <source>
        <strain evidence="3">Dzin_1.0</strain>
    </source>
</reference>
<feature type="transmembrane region" description="Helical" evidence="2">
    <location>
        <begin position="117"/>
        <end position="139"/>
    </location>
</feature>
<protein>
    <recommendedName>
        <fullName evidence="5">Glyoxysomal processing protease, glyoxysomal</fullName>
    </recommendedName>
</protein>
<feature type="compositionally biased region" description="Basic and acidic residues" evidence="1">
    <location>
        <begin position="382"/>
        <end position="391"/>
    </location>
</feature>
<reference evidence="3" key="1">
    <citation type="submission" date="2021-03" db="EMBL/GenBank/DDBJ databases">
        <authorList>
            <person name="Li Z."/>
            <person name="Yang C."/>
        </authorList>
    </citation>
    <scope>NUCLEOTIDE SEQUENCE</scope>
    <source>
        <strain evidence="3">Dzin_1.0</strain>
        <tissue evidence="3">Leaf</tissue>
    </source>
</reference>
<dbReference type="InterPro" id="IPR039245">
    <property type="entry name" value="TYSND1/DEG15"/>
</dbReference>
<dbReference type="PANTHER" id="PTHR21004:SF0">
    <property type="entry name" value="PEROXISOMAL LEADER PEPTIDE-PROCESSING PROTEASE"/>
    <property type="match status" value="1"/>
</dbReference>
<keyword evidence="2" id="KW-1133">Transmembrane helix</keyword>
<dbReference type="Proteomes" id="UP001085076">
    <property type="component" value="Miscellaneous, Linkage group lg02"/>
</dbReference>
<evidence type="ECO:0008006" key="5">
    <source>
        <dbReference type="Google" id="ProtNLM"/>
    </source>
</evidence>
<organism evidence="3 4">
    <name type="scientific">Dioscorea zingiberensis</name>
    <dbReference type="NCBI Taxonomy" id="325984"/>
    <lineage>
        <taxon>Eukaryota</taxon>
        <taxon>Viridiplantae</taxon>
        <taxon>Streptophyta</taxon>
        <taxon>Embryophyta</taxon>
        <taxon>Tracheophyta</taxon>
        <taxon>Spermatophyta</taxon>
        <taxon>Magnoliopsida</taxon>
        <taxon>Liliopsida</taxon>
        <taxon>Dioscoreales</taxon>
        <taxon>Dioscoreaceae</taxon>
        <taxon>Dioscorea</taxon>
    </lineage>
</organism>
<dbReference type="AlphaFoldDB" id="A0A9D5D1R2"/>
<feature type="compositionally biased region" description="Low complexity" evidence="1">
    <location>
        <begin position="396"/>
        <end position="405"/>
    </location>
</feature>
<name>A0A9D5D1R2_9LILI</name>
<dbReference type="GO" id="GO:0016485">
    <property type="term" value="P:protein processing"/>
    <property type="evidence" value="ECO:0007669"/>
    <property type="project" value="InterPro"/>
</dbReference>
<evidence type="ECO:0000256" key="1">
    <source>
        <dbReference type="SAM" id="MobiDB-lite"/>
    </source>
</evidence>